<comment type="caution">
    <text evidence="2">The sequence shown here is derived from an EMBL/GenBank/DDBJ whole genome shotgun (WGS) entry which is preliminary data.</text>
</comment>
<dbReference type="Gene3D" id="1.10.10.10">
    <property type="entry name" value="Winged helix-like DNA-binding domain superfamily/Winged helix DNA-binding domain"/>
    <property type="match status" value="1"/>
</dbReference>
<dbReference type="Pfam" id="PF12802">
    <property type="entry name" value="MarR_2"/>
    <property type="match status" value="1"/>
</dbReference>
<dbReference type="PRINTS" id="PR00598">
    <property type="entry name" value="HTHMARR"/>
</dbReference>
<proteinExistence type="predicted"/>
<dbReference type="PANTHER" id="PTHR33164">
    <property type="entry name" value="TRANSCRIPTIONAL REGULATOR, MARR FAMILY"/>
    <property type="match status" value="1"/>
</dbReference>
<dbReference type="EMBL" id="BAABAT010000014">
    <property type="protein sequence ID" value="GAA4253008.1"/>
    <property type="molecule type" value="Genomic_DNA"/>
</dbReference>
<gene>
    <name evidence="2" type="ORF">GCM10022255_052070</name>
</gene>
<dbReference type="InterPro" id="IPR036388">
    <property type="entry name" value="WH-like_DNA-bd_sf"/>
</dbReference>
<dbReference type="SMART" id="SM00347">
    <property type="entry name" value="HTH_MARR"/>
    <property type="match status" value="1"/>
</dbReference>
<sequence>MSEGDVDLAVLFERIVRLQVDLFTAVDARLRRELDLLLIALLPMRVIAANPGCRVQEIADGLGISVGGASKSADRLERGGWVRRIDNPSDRRSSVLELTAEGERMVAAGSSIIRDELRTRAAPILGERDLARFAADIDRLLLRPEPAPRTPQAP</sequence>
<dbReference type="InterPro" id="IPR036390">
    <property type="entry name" value="WH_DNA-bd_sf"/>
</dbReference>
<evidence type="ECO:0000313" key="2">
    <source>
        <dbReference type="EMBL" id="GAA4253008.1"/>
    </source>
</evidence>
<dbReference type="Proteomes" id="UP001500620">
    <property type="component" value="Unassembled WGS sequence"/>
</dbReference>
<evidence type="ECO:0000313" key="3">
    <source>
        <dbReference type="Proteomes" id="UP001500620"/>
    </source>
</evidence>
<dbReference type="PROSITE" id="PS50995">
    <property type="entry name" value="HTH_MARR_2"/>
    <property type="match status" value="1"/>
</dbReference>
<dbReference type="InterPro" id="IPR000835">
    <property type="entry name" value="HTH_MarR-typ"/>
</dbReference>
<dbReference type="InterPro" id="IPR039422">
    <property type="entry name" value="MarR/SlyA-like"/>
</dbReference>
<keyword evidence="3" id="KW-1185">Reference proteome</keyword>
<protein>
    <submittedName>
        <fullName evidence="2">MarR family winged helix-turn-helix transcriptional regulator</fullName>
    </submittedName>
</protein>
<feature type="domain" description="HTH marR-type" evidence="1">
    <location>
        <begin position="8"/>
        <end position="142"/>
    </location>
</feature>
<dbReference type="PANTHER" id="PTHR33164:SF94">
    <property type="entry name" value="TRANSCRIPTIONAL REGULATORY PROTEIN-RELATED"/>
    <property type="match status" value="1"/>
</dbReference>
<name>A0ABP8DD08_9ACTN</name>
<dbReference type="SUPFAM" id="SSF46785">
    <property type="entry name" value="Winged helix' DNA-binding domain"/>
    <property type="match status" value="1"/>
</dbReference>
<accession>A0ABP8DD08</accession>
<dbReference type="RefSeq" id="WP_345130026.1">
    <property type="nucleotide sequence ID" value="NZ_BAABAT010000014.1"/>
</dbReference>
<organism evidence="2 3">
    <name type="scientific">Dactylosporangium darangshiense</name>
    <dbReference type="NCBI Taxonomy" id="579108"/>
    <lineage>
        <taxon>Bacteria</taxon>
        <taxon>Bacillati</taxon>
        <taxon>Actinomycetota</taxon>
        <taxon>Actinomycetes</taxon>
        <taxon>Micromonosporales</taxon>
        <taxon>Micromonosporaceae</taxon>
        <taxon>Dactylosporangium</taxon>
    </lineage>
</organism>
<evidence type="ECO:0000259" key="1">
    <source>
        <dbReference type="PROSITE" id="PS50995"/>
    </source>
</evidence>
<reference evidence="3" key="1">
    <citation type="journal article" date="2019" name="Int. J. Syst. Evol. Microbiol.">
        <title>The Global Catalogue of Microorganisms (GCM) 10K type strain sequencing project: providing services to taxonomists for standard genome sequencing and annotation.</title>
        <authorList>
            <consortium name="The Broad Institute Genomics Platform"/>
            <consortium name="The Broad Institute Genome Sequencing Center for Infectious Disease"/>
            <person name="Wu L."/>
            <person name="Ma J."/>
        </authorList>
    </citation>
    <scope>NUCLEOTIDE SEQUENCE [LARGE SCALE GENOMIC DNA]</scope>
    <source>
        <strain evidence="3">JCM 17441</strain>
    </source>
</reference>